<dbReference type="Proteomes" id="UP000011704">
    <property type="component" value="Unassembled WGS sequence"/>
</dbReference>
<name>M1YZI8_NITG3</name>
<evidence type="ECO:0000313" key="4">
    <source>
        <dbReference type="Proteomes" id="UP000011704"/>
    </source>
</evidence>
<evidence type="ECO:0000256" key="1">
    <source>
        <dbReference type="SAM" id="MobiDB-lite"/>
    </source>
</evidence>
<keyword evidence="2" id="KW-0472">Membrane</keyword>
<sequence length="90" mass="10460">MTEIFWIASLIFTTYMCIDCINRKEHFVWIIVMIVLMPVGAIAYFLQLKTAFPHRPPTEPNSKARAGRPSSNPAHRARNWTRKRPCNSRS</sequence>
<dbReference type="InParanoid" id="M1YZI8"/>
<keyword evidence="4" id="KW-1185">Reference proteome</keyword>
<proteinExistence type="predicted"/>
<dbReference type="AlphaFoldDB" id="M1YZI8"/>
<evidence type="ECO:0000256" key="2">
    <source>
        <dbReference type="SAM" id="Phobius"/>
    </source>
</evidence>
<organism evidence="3 4">
    <name type="scientific">Nitrospina gracilis (strain 3/211)</name>
    <dbReference type="NCBI Taxonomy" id="1266370"/>
    <lineage>
        <taxon>Bacteria</taxon>
        <taxon>Pseudomonadati</taxon>
        <taxon>Nitrospinota/Tectimicrobiota group</taxon>
        <taxon>Nitrospinota</taxon>
        <taxon>Nitrospinia</taxon>
        <taxon>Nitrospinales</taxon>
        <taxon>Nitrospinaceae</taxon>
        <taxon>Nitrospina</taxon>
    </lineage>
</organism>
<keyword evidence="2" id="KW-0812">Transmembrane</keyword>
<protein>
    <recommendedName>
        <fullName evidence="5">Cardiolipin synthase N-terminal domain-containing protein</fullName>
    </recommendedName>
</protein>
<dbReference type="EMBL" id="CAQJ01000065">
    <property type="protein sequence ID" value="CCQ91142.1"/>
    <property type="molecule type" value="Genomic_DNA"/>
</dbReference>
<dbReference type="HOGENOM" id="CLU_2437816_0_0_0"/>
<accession>M1YZI8</accession>
<feature type="region of interest" description="Disordered" evidence="1">
    <location>
        <begin position="56"/>
        <end position="90"/>
    </location>
</feature>
<keyword evidence="2" id="KW-1133">Transmembrane helix</keyword>
<feature type="transmembrane region" description="Helical" evidence="2">
    <location>
        <begin position="26"/>
        <end position="46"/>
    </location>
</feature>
<feature type="compositionally biased region" description="Basic residues" evidence="1">
    <location>
        <begin position="75"/>
        <end position="90"/>
    </location>
</feature>
<dbReference type="STRING" id="1266370.NITGR_590018"/>
<evidence type="ECO:0008006" key="5">
    <source>
        <dbReference type="Google" id="ProtNLM"/>
    </source>
</evidence>
<comment type="caution">
    <text evidence="3">The sequence shown here is derived from an EMBL/GenBank/DDBJ whole genome shotgun (WGS) entry which is preliminary data.</text>
</comment>
<reference evidence="3 4" key="1">
    <citation type="journal article" date="2013" name="Front. Microbiol.">
        <title>The genome of Nitrospina gracilis illuminates the metabolism and evolution of the major marine nitrite oxidizer.</title>
        <authorList>
            <person name="Luecker S."/>
            <person name="Nowka B."/>
            <person name="Rattei T."/>
            <person name="Spieck E."/>
            <person name="and Daims H."/>
        </authorList>
    </citation>
    <scope>NUCLEOTIDE SEQUENCE [LARGE SCALE GENOMIC DNA]</scope>
    <source>
        <strain evidence="3 4">3/211</strain>
    </source>
</reference>
<evidence type="ECO:0000313" key="3">
    <source>
        <dbReference type="EMBL" id="CCQ91142.1"/>
    </source>
</evidence>
<gene>
    <name evidence="3" type="ORF">NITGR_590018</name>
</gene>